<evidence type="ECO:0000256" key="1">
    <source>
        <dbReference type="SAM" id="Phobius"/>
    </source>
</evidence>
<keyword evidence="1" id="KW-1133">Transmembrane helix</keyword>
<reference evidence="2 3" key="1">
    <citation type="submission" date="2016-10" db="EMBL/GenBank/DDBJ databases">
        <authorList>
            <person name="de Groot N.N."/>
        </authorList>
    </citation>
    <scope>NUCLEOTIDE SEQUENCE [LARGE SCALE GENOMIC DNA]</scope>
    <source>
        <strain evidence="2 3">DSM 20581</strain>
    </source>
</reference>
<accession>A0A1I5WK24</accession>
<proteinExistence type="predicted"/>
<dbReference type="OrthoDB" id="1631895at2"/>
<evidence type="ECO:0000313" key="3">
    <source>
        <dbReference type="Proteomes" id="UP000199136"/>
    </source>
</evidence>
<dbReference type="EMBL" id="FOXW01000003">
    <property type="protein sequence ID" value="SFQ19931.1"/>
    <property type="molecule type" value="Genomic_DNA"/>
</dbReference>
<evidence type="ECO:0000313" key="2">
    <source>
        <dbReference type="EMBL" id="SFQ19931.1"/>
    </source>
</evidence>
<feature type="transmembrane region" description="Helical" evidence="1">
    <location>
        <begin position="146"/>
        <end position="176"/>
    </location>
</feature>
<sequence length="190" mass="20318">MKTKTNQTLKLTLTAILIAIGILIPMISPVKIILEPASFTLASHVAIFIAMFISPGVALTVALGTTMGFFLGGFPIVVTLRALTHVVFVVLGSQLLKKRPSLLNNKGQSLLFSLGIGIVHAVSEIAVVSLFYFGGNMTEGYYAQGFMTSVLLLVGLGTVIHSMIDFTIAQVIWLGLEKRTNIGKKVASIQ</sequence>
<gene>
    <name evidence="2" type="ORF">SAMN04488506_0923</name>
</gene>
<feature type="transmembrane region" description="Helical" evidence="1">
    <location>
        <begin position="111"/>
        <end position="134"/>
    </location>
</feature>
<name>A0A1I5WK24_9LACT</name>
<protein>
    <submittedName>
        <fullName evidence="2">Niacin transporter</fullName>
    </submittedName>
</protein>
<feature type="transmembrane region" description="Helical" evidence="1">
    <location>
        <begin position="12"/>
        <end position="34"/>
    </location>
</feature>
<feature type="transmembrane region" description="Helical" evidence="1">
    <location>
        <begin position="41"/>
        <end position="63"/>
    </location>
</feature>
<dbReference type="Gene3D" id="1.10.1760.20">
    <property type="match status" value="1"/>
</dbReference>
<keyword evidence="1" id="KW-0472">Membrane</keyword>
<keyword evidence="1" id="KW-0812">Transmembrane</keyword>
<dbReference type="STRING" id="82801.SAMN04488506_0923"/>
<feature type="transmembrane region" description="Helical" evidence="1">
    <location>
        <begin position="69"/>
        <end position="91"/>
    </location>
</feature>
<dbReference type="AlphaFoldDB" id="A0A1I5WK24"/>
<dbReference type="RefSeq" id="WP_092479980.1">
    <property type="nucleotide sequence ID" value="NZ_FOXW01000003.1"/>
</dbReference>
<dbReference type="Proteomes" id="UP000199136">
    <property type="component" value="Unassembled WGS sequence"/>
</dbReference>
<keyword evidence="3" id="KW-1185">Reference proteome</keyword>
<organism evidence="2 3">
    <name type="scientific">Desemzia incerta</name>
    <dbReference type="NCBI Taxonomy" id="82801"/>
    <lineage>
        <taxon>Bacteria</taxon>
        <taxon>Bacillati</taxon>
        <taxon>Bacillota</taxon>
        <taxon>Bacilli</taxon>
        <taxon>Lactobacillales</taxon>
        <taxon>Carnobacteriaceae</taxon>
        <taxon>Desemzia</taxon>
    </lineage>
</organism>